<dbReference type="HAMAP" id="MF_03176">
    <property type="entry name" value="PIF1"/>
    <property type="match status" value="1"/>
</dbReference>
<keyword evidence="3 15" id="KW-0547">Nucleotide-binding</keyword>
<comment type="cofactor">
    <cofactor evidence="1 15">
        <name>Mg(2+)</name>
        <dbReference type="ChEBI" id="CHEBI:18420"/>
    </cofactor>
</comment>
<evidence type="ECO:0000256" key="11">
    <source>
        <dbReference type="ARBA" id="ARBA00023204"/>
    </source>
</evidence>
<evidence type="ECO:0000256" key="8">
    <source>
        <dbReference type="ARBA" id="ARBA00023125"/>
    </source>
</evidence>
<sequence>MLKSRISIIPITRIVPKKKSTRLLKKHISTSHIGFYKLGFNFRINSTRVSAGPKIMTDNGLDSTFLRILDNEDPFTDSETRDSKIVLSEDSHLHGSQKRIFSPHQGVVCSTPRLEKPKDVSPIKEDLLSSTFESSDIDDDFIAAMEAAESTCPQRTASTPKMRMNTRRYSRRDSTRSSSSGTPTQVTKKLKTCTYIQTASQGATPMMQESDTGVDIMKPNVGCSSPLTKSPSPPPPPSISQVRNPFRVPTQFQRFYSTTSVTDQKRGNMGQDSASHTIVLATQHLSKQLKPPDTQEKQQKQLQVDAKNVKPIILSHEQEYVLKQVLQGVSLFFTGPAGTGKSVLLRSIIKSLRSKRSRGIAVTASTGLAACNIGGITLHSFAGIGLGQGSVDSLYKKVRRNKTAFKRWQETKVLVIDEISMVDGNLLDKMNELAKKIRKSNAPFGGIQLVACGDFYQLPPVVKSHESESEEIHFAFECGAWSEAITQTITLKEVFRQKGDSTFINMLNEMRDGMINKESIVRFQQLERPLKCPEGFVPSELYATRYEVDNANRKKLAKIDAEEVIYKAKDSGTLPPKILEQMVSNFLAPQVLQLKVGAQVMLIKNINAQLVNGSLGKVVGFVDRATLSEGDSVFSEFMTTKQLSSSNGADERKRKHMSKMKDDSLFSKLPVVKFITMQGTTQTVIVDVESWSTEDVETESILAKRIQLPLNLSWSLSIHKSQGQSLSYVIVDFKKIFAAGQAYVALSRAVSRDGLQILNFNPNKIHAHPKVIKFYKSLSTV</sequence>
<dbReference type="OrthoDB" id="432234at2759"/>
<dbReference type="InterPro" id="IPR051055">
    <property type="entry name" value="PIF1_helicase"/>
</dbReference>
<evidence type="ECO:0000256" key="10">
    <source>
        <dbReference type="ARBA" id="ARBA00023172"/>
    </source>
</evidence>
<dbReference type="GO" id="GO:0005730">
    <property type="term" value="C:nucleolus"/>
    <property type="evidence" value="ECO:0007669"/>
    <property type="project" value="UniProtKB-SubCell"/>
</dbReference>
<evidence type="ECO:0000313" key="19">
    <source>
        <dbReference type="Proteomes" id="UP000002037"/>
    </source>
</evidence>
<dbReference type="GO" id="GO:0005524">
    <property type="term" value="F:ATP binding"/>
    <property type="evidence" value="ECO:0007669"/>
    <property type="project" value="UniProtKB-UniRule"/>
</dbReference>
<keyword evidence="13 15" id="KW-0539">Nucleus</keyword>
<reference evidence="18 19" key="1">
    <citation type="journal article" date="2009" name="Nature">
        <title>Evolution of pathogenicity and sexual reproduction in eight Candida genomes.</title>
        <authorList>
            <person name="Butler G."/>
            <person name="Rasmussen M.D."/>
            <person name="Lin M.F."/>
            <person name="Santos M.A."/>
            <person name="Sakthikumar S."/>
            <person name="Munro C.A."/>
            <person name="Rheinbay E."/>
            <person name="Grabherr M."/>
            <person name="Forche A."/>
            <person name="Reedy J.L."/>
            <person name="Agrafioti I."/>
            <person name="Arnaud M.B."/>
            <person name="Bates S."/>
            <person name="Brown A.J."/>
            <person name="Brunke S."/>
            <person name="Costanzo M.C."/>
            <person name="Fitzpatrick D.A."/>
            <person name="de Groot P.W."/>
            <person name="Harris D."/>
            <person name="Hoyer L.L."/>
            <person name="Hube B."/>
            <person name="Klis F.M."/>
            <person name="Kodira C."/>
            <person name="Lennard N."/>
            <person name="Logue M.E."/>
            <person name="Martin R."/>
            <person name="Neiman A.M."/>
            <person name="Nikolaou E."/>
            <person name="Quail M.A."/>
            <person name="Quinn J."/>
            <person name="Santos M.C."/>
            <person name="Schmitzberger F.F."/>
            <person name="Sherlock G."/>
            <person name="Shah P."/>
            <person name="Silverstein K.A."/>
            <person name="Skrzypek M.S."/>
            <person name="Soll D."/>
            <person name="Staggs R."/>
            <person name="Stansfield I."/>
            <person name="Stumpf M.P."/>
            <person name="Sudbery P.E."/>
            <person name="Srikantha T."/>
            <person name="Zeng Q."/>
            <person name="Berman J."/>
            <person name="Berriman M."/>
            <person name="Heitman J."/>
            <person name="Gow N.A."/>
            <person name="Lorenz M.C."/>
            <person name="Birren B.W."/>
            <person name="Kellis M."/>
            <person name="Cuomo C.A."/>
        </authorList>
    </citation>
    <scope>NUCLEOTIDE SEQUENCE [LARGE SCALE GENOMIC DNA]</scope>
    <source>
        <strain evidence="19">ATCC MYA-3404 / T1</strain>
    </source>
</reference>
<feature type="region of interest" description="Disordered" evidence="16">
    <location>
        <begin position="222"/>
        <end position="243"/>
    </location>
</feature>
<dbReference type="VEuPathDB" id="FungiDB:CTRG_03057"/>
<proteinExistence type="inferred from homology"/>
<protein>
    <recommendedName>
        <fullName evidence="15">ATP-dependent DNA helicase PIF1</fullName>
        <ecNumber evidence="15">5.6.2.3</ecNumber>
    </recommendedName>
    <alternativeName>
        <fullName evidence="15">DNA 5'-3' helicase PIF1</fullName>
    </alternativeName>
    <alternativeName>
        <fullName evidence="15">DNA repair and recombination helicase PIF1</fullName>
    </alternativeName>
</protein>
<dbReference type="InterPro" id="IPR048293">
    <property type="entry name" value="PIF1_RRM3_pfh1"/>
</dbReference>
<dbReference type="InterPro" id="IPR049163">
    <property type="entry name" value="Pif1-like_2B_dom"/>
</dbReference>
<dbReference type="InterPro" id="IPR010285">
    <property type="entry name" value="DNA_helicase_pif1-like_DEAD"/>
</dbReference>
<dbReference type="PANTHER" id="PTHR47642">
    <property type="entry name" value="ATP-DEPENDENT DNA HELICASE"/>
    <property type="match status" value="1"/>
</dbReference>
<dbReference type="GO" id="GO:0006281">
    <property type="term" value="P:DNA repair"/>
    <property type="evidence" value="ECO:0007669"/>
    <property type="project" value="UniProtKB-UniRule"/>
</dbReference>
<dbReference type="CDD" id="cd18809">
    <property type="entry name" value="SF1_C_RecD"/>
    <property type="match status" value="1"/>
</dbReference>
<keyword evidence="10 15" id="KW-0233">DNA recombination</keyword>
<dbReference type="KEGG" id="ctp:CTRG_03057"/>
<dbReference type="AlphaFoldDB" id="C5MAG5"/>
<evidence type="ECO:0000256" key="9">
    <source>
        <dbReference type="ARBA" id="ARBA00023128"/>
    </source>
</evidence>
<feature type="binding site" evidence="15">
    <location>
        <begin position="335"/>
        <end position="342"/>
    </location>
    <ligand>
        <name>ATP</name>
        <dbReference type="ChEBI" id="CHEBI:30616"/>
    </ligand>
</feature>
<dbReference type="GO" id="GO:0006310">
    <property type="term" value="P:DNA recombination"/>
    <property type="evidence" value="ECO:0007669"/>
    <property type="project" value="UniProtKB-UniRule"/>
</dbReference>
<dbReference type="GO" id="GO:0005739">
    <property type="term" value="C:mitochondrion"/>
    <property type="evidence" value="ECO:0007669"/>
    <property type="project" value="UniProtKB-SubCell"/>
</dbReference>
<dbReference type="FunFam" id="3.40.50.300:FF:001226">
    <property type="entry name" value="ATP-dependent DNA helicase PIF1"/>
    <property type="match status" value="1"/>
</dbReference>
<dbReference type="CDD" id="cd18037">
    <property type="entry name" value="DEXSc_Pif1_like"/>
    <property type="match status" value="1"/>
</dbReference>
<evidence type="ECO:0000256" key="2">
    <source>
        <dbReference type="ARBA" id="ARBA00004604"/>
    </source>
</evidence>
<keyword evidence="12 15" id="KW-0413">Isomerase</keyword>
<dbReference type="Pfam" id="PF21530">
    <property type="entry name" value="Pif1_2B_dom"/>
    <property type="match status" value="1"/>
</dbReference>
<feature type="DNA-binding region" evidence="15">
    <location>
        <begin position="741"/>
        <end position="760"/>
    </location>
</feature>
<keyword evidence="7 15" id="KW-0067">ATP-binding</keyword>
<dbReference type="GO" id="GO:0016887">
    <property type="term" value="F:ATP hydrolysis activity"/>
    <property type="evidence" value="ECO:0007669"/>
    <property type="project" value="RHEA"/>
</dbReference>
<evidence type="ECO:0000256" key="14">
    <source>
        <dbReference type="ARBA" id="ARBA00048954"/>
    </source>
</evidence>
<evidence type="ECO:0000256" key="7">
    <source>
        <dbReference type="ARBA" id="ARBA00022840"/>
    </source>
</evidence>
<keyword evidence="6 15" id="KW-0347">Helicase</keyword>
<evidence type="ECO:0000256" key="6">
    <source>
        <dbReference type="ARBA" id="ARBA00022806"/>
    </source>
</evidence>
<evidence type="ECO:0000256" key="15">
    <source>
        <dbReference type="HAMAP-Rule" id="MF_03176"/>
    </source>
</evidence>
<dbReference type="Proteomes" id="UP000002037">
    <property type="component" value="Unassembled WGS sequence"/>
</dbReference>
<dbReference type="EC" id="5.6.2.3" evidence="15"/>
<dbReference type="HOGENOM" id="CLU_001613_0_2_1"/>
<keyword evidence="11 15" id="KW-0234">DNA repair</keyword>
<dbReference type="eggNOG" id="KOG0987">
    <property type="taxonomic scope" value="Eukaryota"/>
</dbReference>
<dbReference type="RefSeq" id="XP_002548760.1">
    <property type="nucleotide sequence ID" value="XM_002548714.1"/>
</dbReference>
<dbReference type="EMBL" id="GG692398">
    <property type="protein sequence ID" value="EER32632.1"/>
    <property type="molecule type" value="Genomic_DNA"/>
</dbReference>
<comment type="subunit">
    <text evidence="15">Monomer.</text>
</comment>
<name>C5MAG5_CANTT</name>
<dbReference type="Pfam" id="PF05970">
    <property type="entry name" value="PIF1"/>
    <property type="match status" value="1"/>
</dbReference>
<keyword evidence="5 15" id="KW-0378">Hydrolase</keyword>
<evidence type="ECO:0000256" key="5">
    <source>
        <dbReference type="ARBA" id="ARBA00022801"/>
    </source>
</evidence>
<accession>C5MAG5</accession>
<keyword evidence="4 15" id="KW-0227">DNA damage</keyword>
<evidence type="ECO:0000256" key="3">
    <source>
        <dbReference type="ARBA" id="ARBA00022741"/>
    </source>
</evidence>
<evidence type="ECO:0000259" key="17">
    <source>
        <dbReference type="SMART" id="SM00382"/>
    </source>
</evidence>
<keyword evidence="9 15" id="KW-0496">Mitochondrion</keyword>
<dbReference type="SMR" id="C5MAG5"/>
<dbReference type="STRING" id="294747.C5MAG5"/>
<organism evidence="18 19">
    <name type="scientific">Candida tropicalis (strain ATCC MYA-3404 / T1)</name>
    <name type="common">Yeast</name>
    <dbReference type="NCBI Taxonomy" id="294747"/>
    <lineage>
        <taxon>Eukaryota</taxon>
        <taxon>Fungi</taxon>
        <taxon>Dikarya</taxon>
        <taxon>Ascomycota</taxon>
        <taxon>Saccharomycotina</taxon>
        <taxon>Pichiomycetes</taxon>
        <taxon>Debaryomycetaceae</taxon>
        <taxon>Candida/Lodderomyces clade</taxon>
        <taxon>Candida</taxon>
    </lineage>
</organism>
<keyword evidence="8 15" id="KW-0238">DNA-binding</keyword>
<evidence type="ECO:0000256" key="13">
    <source>
        <dbReference type="ARBA" id="ARBA00023242"/>
    </source>
</evidence>
<evidence type="ECO:0000256" key="12">
    <source>
        <dbReference type="ARBA" id="ARBA00023235"/>
    </source>
</evidence>
<dbReference type="Gene3D" id="3.40.50.300">
    <property type="entry name" value="P-loop containing nucleotide triphosphate hydrolases"/>
    <property type="match status" value="1"/>
</dbReference>
<keyword evidence="19" id="KW-1185">Reference proteome</keyword>
<dbReference type="InterPro" id="IPR003593">
    <property type="entry name" value="AAA+_ATPase"/>
</dbReference>
<evidence type="ECO:0000256" key="4">
    <source>
        <dbReference type="ARBA" id="ARBA00022763"/>
    </source>
</evidence>
<dbReference type="PANTHER" id="PTHR47642:SF5">
    <property type="entry name" value="ATP-DEPENDENT DNA HELICASE"/>
    <property type="match status" value="1"/>
</dbReference>
<comment type="function">
    <text evidence="15">DNA-dependent ATPase and 5'-3' DNA helicase required for the maintenance of both mitochondrial and nuclear genome stability.</text>
</comment>
<comment type="similarity">
    <text evidence="15">Belongs to the helicase family. PIF1 subfamily.</text>
</comment>
<dbReference type="GO" id="GO:0000723">
    <property type="term" value="P:telomere maintenance"/>
    <property type="evidence" value="ECO:0007669"/>
    <property type="project" value="InterPro"/>
</dbReference>
<dbReference type="InterPro" id="IPR027417">
    <property type="entry name" value="P-loop_NTPase"/>
</dbReference>
<feature type="region of interest" description="Disordered" evidence="16">
    <location>
        <begin position="150"/>
        <end position="187"/>
    </location>
</feature>
<gene>
    <name evidence="15" type="primary">PIF1</name>
    <name evidence="18" type="ORF">CTRG_03057</name>
</gene>
<evidence type="ECO:0000313" key="18">
    <source>
        <dbReference type="EMBL" id="EER32632.1"/>
    </source>
</evidence>
<dbReference type="GO" id="GO:0043139">
    <property type="term" value="F:5'-3' DNA helicase activity"/>
    <property type="evidence" value="ECO:0007669"/>
    <property type="project" value="UniProtKB-UniRule"/>
</dbReference>
<comment type="subcellular location">
    <subcellularLocation>
        <location evidence="2">Nucleus</location>
        <location evidence="2">Nucleolus</location>
    </subcellularLocation>
    <subcellularLocation>
        <location evidence="15">Nucleus</location>
    </subcellularLocation>
    <subcellularLocation>
        <location evidence="15">Mitochondrion</location>
    </subcellularLocation>
</comment>
<evidence type="ECO:0000256" key="16">
    <source>
        <dbReference type="SAM" id="MobiDB-lite"/>
    </source>
</evidence>
<feature type="domain" description="AAA+ ATPase" evidence="17">
    <location>
        <begin position="327"/>
        <end position="478"/>
    </location>
</feature>
<comment type="catalytic activity">
    <reaction evidence="14 15">
        <text>ATP + H2O = ADP + phosphate + H(+)</text>
        <dbReference type="Rhea" id="RHEA:13065"/>
        <dbReference type="ChEBI" id="CHEBI:15377"/>
        <dbReference type="ChEBI" id="CHEBI:15378"/>
        <dbReference type="ChEBI" id="CHEBI:30616"/>
        <dbReference type="ChEBI" id="CHEBI:43474"/>
        <dbReference type="ChEBI" id="CHEBI:456216"/>
        <dbReference type="EC" id="5.6.2.3"/>
    </reaction>
</comment>
<dbReference type="SUPFAM" id="SSF52540">
    <property type="entry name" value="P-loop containing nucleoside triphosphate hydrolases"/>
    <property type="match status" value="2"/>
</dbReference>
<dbReference type="GeneID" id="8297670"/>
<evidence type="ECO:0000256" key="1">
    <source>
        <dbReference type="ARBA" id="ARBA00001946"/>
    </source>
</evidence>
<dbReference type="GO" id="GO:0003697">
    <property type="term" value="F:single-stranded DNA binding"/>
    <property type="evidence" value="ECO:0007669"/>
    <property type="project" value="UniProtKB-ARBA"/>
</dbReference>
<dbReference type="SMART" id="SM00382">
    <property type="entry name" value="AAA"/>
    <property type="match status" value="1"/>
</dbReference>